<evidence type="ECO:0000259" key="2">
    <source>
        <dbReference type="Pfam" id="PF22022"/>
    </source>
</evidence>
<gene>
    <name evidence="3" type="ORF">LY16_00131</name>
</gene>
<dbReference type="Gene3D" id="1.10.150.130">
    <property type="match status" value="1"/>
</dbReference>
<name>A0ABY3NXZ1_9GAMM</name>
<organism evidence="3 4">
    <name type="scientific">Xenorhabdus doucetiae</name>
    <dbReference type="NCBI Taxonomy" id="351671"/>
    <lineage>
        <taxon>Bacteria</taxon>
        <taxon>Pseudomonadati</taxon>
        <taxon>Pseudomonadota</taxon>
        <taxon>Gammaproteobacteria</taxon>
        <taxon>Enterobacterales</taxon>
        <taxon>Morganellaceae</taxon>
        <taxon>Xenorhabdus</taxon>
    </lineage>
</organism>
<dbReference type="InterPro" id="IPR053876">
    <property type="entry name" value="Phage_int_M"/>
</dbReference>
<evidence type="ECO:0000313" key="3">
    <source>
        <dbReference type="EMBL" id="TYP17247.1"/>
    </source>
</evidence>
<keyword evidence="1" id="KW-0238">DNA-binding</keyword>
<protein>
    <recommendedName>
        <fullName evidence="2">Phage integrase central domain-containing protein</fullName>
    </recommendedName>
</protein>
<feature type="domain" description="Phage integrase central" evidence="2">
    <location>
        <begin position="2"/>
        <end position="40"/>
    </location>
</feature>
<comment type="caution">
    <text evidence="3">The sequence shown here is derived from an EMBL/GenBank/DDBJ whole genome shotgun (WGS) entry which is preliminary data.</text>
</comment>
<sequence>MMSAFENDVFPYIGNRPIADIKPLELLDVLSGMEKRGAKKLKKSSPALWGGLEIRNYNVY</sequence>
<keyword evidence="4" id="KW-1185">Reference proteome</keyword>
<evidence type="ECO:0000313" key="4">
    <source>
        <dbReference type="Proteomes" id="UP000324170"/>
    </source>
</evidence>
<evidence type="ECO:0000256" key="1">
    <source>
        <dbReference type="ARBA" id="ARBA00023125"/>
    </source>
</evidence>
<accession>A0ABY3NXZ1</accession>
<dbReference type="Pfam" id="PF22022">
    <property type="entry name" value="Phage_int_M"/>
    <property type="match status" value="1"/>
</dbReference>
<proteinExistence type="predicted"/>
<dbReference type="EMBL" id="VNHN01000001">
    <property type="protein sequence ID" value="TYP17247.1"/>
    <property type="molecule type" value="Genomic_DNA"/>
</dbReference>
<reference evidence="3 4" key="1">
    <citation type="submission" date="2019-07" db="EMBL/GenBank/DDBJ databases">
        <title>Genomic Encyclopedia of Type Strains, Phase I: the one thousand microbial genomes (KMG-I) project.</title>
        <authorList>
            <person name="Kyrpides N."/>
        </authorList>
    </citation>
    <scope>NUCLEOTIDE SEQUENCE [LARGE SCALE GENOMIC DNA]</scope>
    <source>
        <strain evidence="3 4">DSM 17909</strain>
    </source>
</reference>
<dbReference type="Proteomes" id="UP000324170">
    <property type="component" value="Unassembled WGS sequence"/>
</dbReference>
<dbReference type="InterPro" id="IPR010998">
    <property type="entry name" value="Integrase_recombinase_N"/>
</dbReference>